<evidence type="ECO:0000259" key="3">
    <source>
        <dbReference type="PROSITE" id="PS50222"/>
    </source>
</evidence>
<protein>
    <recommendedName>
        <fullName evidence="3">EF-hand domain-containing protein</fullName>
    </recommendedName>
</protein>
<evidence type="ECO:0000313" key="5">
    <source>
        <dbReference type="Proteomes" id="UP000678393"/>
    </source>
</evidence>
<feature type="domain" description="EF-hand" evidence="3">
    <location>
        <begin position="47"/>
        <end position="82"/>
    </location>
</feature>
<dbReference type="PROSITE" id="PS50222">
    <property type="entry name" value="EF_HAND_2"/>
    <property type="match status" value="2"/>
</dbReference>
<dbReference type="AlphaFoldDB" id="A0A8S3ZJ25"/>
<dbReference type="Pfam" id="PF13499">
    <property type="entry name" value="EF-hand_7"/>
    <property type="match status" value="1"/>
</dbReference>
<evidence type="ECO:0000313" key="4">
    <source>
        <dbReference type="EMBL" id="CAG5127785.1"/>
    </source>
</evidence>
<comment type="caution">
    <text evidence="4">The sequence shown here is derived from an EMBL/GenBank/DDBJ whole genome shotgun (WGS) entry which is preliminary data.</text>
</comment>
<dbReference type="EMBL" id="CAJHNH020002791">
    <property type="protein sequence ID" value="CAG5127785.1"/>
    <property type="molecule type" value="Genomic_DNA"/>
</dbReference>
<dbReference type="OrthoDB" id="26525at2759"/>
<dbReference type="GO" id="GO:0005509">
    <property type="term" value="F:calcium ion binding"/>
    <property type="evidence" value="ECO:0007669"/>
    <property type="project" value="InterPro"/>
</dbReference>
<dbReference type="GO" id="GO:0016460">
    <property type="term" value="C:myosin II complex"/>
    <property type="evidence" value="ECO:0007669"/>
    <property type="project" value="TreeGrafter"/>
</dbReference>
<keyword evidence="1" id="KW-0677">Repeat</keyword>
<keyword evidence="5" id="KW-1185">Reference proteome</keyword>
<dbReference type="SUPFAM" id="SSF47473">
    <property type="entry name" value="EF-hand"/>
    <property type="match status" value="1"/>
</dbReference>
<dbReference type="PROSITE" id="PS00018">
    <property type="entry name" value="EF_HAND_1"/>
    <property type="match status" value="2"/>
</dbReference>
<reference evidence="4" key="1">
    <citation type="submission" date="2021-04" db="EMBL/GenBank/DDBJ databases">
        <authorList>
            <consortium name="Molecular Ecology Group"/>
        </authorList>
    </citation>
    <scope>NUCLEOTIDE SEQUENCE</scope>
</reference>
<dbReference type="PANTHER" id="PTHR23048:SF0">
    <property type="entry name" value="CALMODULIN LIKE 3"/>
    <property type="match status" value="1"/>
</dbReference>
<feature type="non-terminal residue" evidence="4">
    <location>
        <position position="1"/>
    </location>
</feature>
<dbReference type="Proteomes" id="UP000678393">
    <property type="component" value="Unassembled WGS sequence"/>
</dbReference>
<feature type="domain" description="EF-hand" evidence="3">
    <location>
        <begin position="11"/>
        <end position="46"/>
    </location>
</feature>
<dbReference type="Gene3D" id="1.10.238.10">
    <property type="entry name" value="EF-hand"/>
    <property type="match status" value="2"/>
</dbReference>
<sequence length="140" mass="15550">HSTVIAITDLSMGTRLKEAFNLFDKDGDGFITTSELGTVMRSLNQNPTSDELQDMINEVDADGSGTIDFNEFLRMMSKKLKETDAEEELRQAFNSIMDVKIYSSIRDTEVGSSIMDREVCSFIITYNGFSTSLAGKLSHA</sequence>
<dbReference type="InterPro" id="IPR018247">
    <property type="entry name" value="EF_Hand_1_Ca_BS"/>
</dbReference>
<proteinExistence type="predicted"/>
<keyword evidence="2" id="KW-0106">Calcium</keyword>
<organism evidence="4 5">
    <name type="scientific">Candidula unifasciata</name>
    <dbReference type="NCBI Taxonomy" id="100452"/>
    <lineage>
        <taxon>Eukaryota</taxon>
        <taxon>Metazoa</taxon>
        <taxon>Spiralia</taxon>
        <taxon>Lophotrochozoa</taxon>
        <taxon>Mollusca</taxon>
        <taxon>Gastropoda</taxon>
        <taxon>Heterobranchia</taxon>
        <taxon>Euthyneura</taxon>
        <taxon>Panpulmonata</taxon>
        <taxon>Eupulmonata</taxon>
        <taxon>Stylommatophora</taxon>
        <taxon>Helicina</taxon>
        <taxon>Helicoidea</taxon>
        <taxon>Geomitridae</taxon>
        <taxon>Candidula</taxon>
    </lineage>
</organism>
<dbReference type="PANTHER" id="PTHR23048">
    <property type="entry name" value="MYOSIN LIGHT CHAIN 1, 3"/>
    <property type="match status" value="1"/>
</dbReference>
<evidence type="ECO:0000256" key="1">
    <source>
        <dbReference type="ARBA" id="ARBA00022737"/>
    </source>
</evidence>
<dbReference type="CDD" id="cd00051">
    <property type="entry name" value="EFh"/>
    <property type="match status" value="1"/>
</dbReference>
<gene>
    <name evidence="4" type="ORF">CUNI_LOCUS13343</name>
</gene>
<dbReference type="InterPro" id="IPR002048">
    <property type="entry name" value="EF_hand_dom"/>
</dbReference>
<evidence type="ECO:0000256" key="2">
    <source>
        <dbReference type="ARBA" id="ARBA00022837"/>
    </source>
</evidence>
<accession>A0A8S3ZJ25</accession>
<dbReference type="InterPro" id="IPR050230">
    <property type="entry name" value="CALM/Myosin/TropC-like"/>
</dbReference>
<dbReference type="InterPro" id="IPR011992">
    <property type="entry name" value="EF-hand-dom_pair"/>
</dbReference>
<name>A0A8S3ZJ25_9EUPU</name>
<dbReference type="FunFam" id="1.10.238.10:FF:000178">
    <property type="entry name" value="Calmodulin-2 A"/>
    <property type="match status" value="1"/>
</dbReference>
<dbReference type="SMART" id="SM00054">
    <property type="entry name" value="EFh"/>
    <property type="match status" value="2"/>
</dbReference>